<dbReference type="InterPro" id="IPR036397">
    <property type="entry name" value="RNaseH_sf"/>
</dbReference>
<name>A0A9W6TMX1_9STRA</name>
<dbReference type="GO" id="GO:0003676">
    <property type="term" value="F:nucleic acid binding"/>
    <property type="evidence" value="ECO:0007669"/>
    <property type="project" value="InterPro"/>
</dbReference>
<dbReference type="Proteomes" id="UP001165121">
    <property type="component" value="Unassembled WGS sequence"/>
</dbReference>
<evidence type="ECO:0000313" key="1">
    <source>
        <dbReference type="EMBL" id="GMF17243.1"/>
    </source>
</evidence>
<gene>
    <name evidence="1" type="ORF">Pfra01_000113300</name>
</gene>
<reference evidence="1" key="1">
    <citation type="submission" date="2023-04" db="EMBL/GenBank/DDBJ databases">
        <title>Phytophthora fragariaefolia NBRC 109709.</title>
        <authorList>
            <person name="Ichikawa N."/>
            <person name="Sato H."/>
            <person name="Tonouchi N."/>
        </authorList>
    </citation>
    <scope>NUCLEOTIDE SEQUENCE</scope>
    <source>
        <strain evidence="1">NBRC 109709</strain>
    </source>
</reference>
<evidence type="ECO:0000313" key="2">
    <source>
        <dbReference type="Proteomes" id="UP001165121"/>
    </source>
</evidence>
<sequence length="144" mass="16569">MESTLPLNPEDMLARKAWARSMLLRNDAGPVWDSIIFSDEKKWNLDGTDGFQYYWWDPRKPPCHTKRRRAGGGSVMVWTAFDSRGKSPLVVLTGRQSSGDYVYAVSEYLLPFPNLNYGVDYIYQHDNARSTRQSERGSSLLKRT</sequence>
<comment type="caution">
    <text evidence="1">The sequence shown here is derived from an EMBL/GenBank/DDBJ whole genome shotgun (WGS) entry which is preliminary data.</text>
</comment>
<keyword evidence="2" id="KW-1185">Reference proteome</keyword>
<protein>
    <submittedName>
        <fullName evidence="1">Unnamed protein product</fullName>
    </submittedName>
</protein>
<organism evidence="1 2">
    <name type="scientific">Phytophthora fragariaefolia</name>
    <dbReference type="NCBI Taxonomy" id="1490495"/>
    <lineage>
        <taxon>Eukaryota</taxon>
        <taxon>Sar</taxon>
        <taxon>Stramenopiles</taxon>
        <taxon>Oomycota</taxon>
        <taxon>Peronosporomycetes</taxon>
        <taxon>Peronosporales</taxon>
        <taxon>Peronosporaceae</taxon>
        <taxon>Phytophthora</taxon>
    </lineage>
</organism>
<accession>A0A9W6TMX1</accession>
<dbReference type="EMBL" id="BSXT01000090">
    <property type="protein sequence ID" value="GMF17243.1"/>
    <property type="molecule type" value="Genomic_DNA"/>
</dbReference>
<proteinExistence type="predicted"/>
<dbReference type="AlphaFoldDB" id="A0A9W6TMX1"/>
<dbReference type="Gene3D" id="3.30.420.10">
    <property type="entry name" value="Ribonuclease H-like superfamily/Ribonuclease H"/>
    <property type="match status" value="1"/>
</dbReference>
<dbReference type="OrthoDB" id="9996331at2759"/>